<comment type="subcellular location">
    <subcellularLocation>
        <location evidence="1">Cell inner membrane</location>
        <topology evidence="1">Single-pass membrane protein</topology>
    </subcellularLocation>
</comment>
<dbReference type="AlphaFoldDB" id="A0A098PVS4"/>
<evidence type="ECO:0000256" key="2">
    <source>
        <dbReference type="ARBA" id="ARBA00021549"/>
    </source>
</evidence>
<dbReference type="InterPro" id="IPR045584">
    <property type="entry name" value="Pilin-like"/>
</dbReference>
<gene>
    <name evidence="11" type="ORF">GW15_0216175</name>
</gene>
<evidence type="ECO:0000256" key="8">
    <source>
        <dbReference type="ARBA" id="ARBA00023136"/>
    </source>
</evidence>
<keyword evidence="4" id="KW-0488">Methylation</keyword>
<dbReference type="InterPro" id="IPR022346">
    <property type="entry name" value="T2SS_GspH"/>
</dbReference>
<evidence type="ECO:0000256" key="4">
    <source>
        <dbReference type="ARBA" id="ARBA00022481"/>
    </source>
</evidence>
<sequence length="169" mass="18241">MRVACQPLRHRHGVVGPGRARVRGTSLLEMLLVIALIAIAGVLAAAALNGGIDGMRLRTAGKAIASQLRYTRTQAIATGTPQRFLIDPQQRRWEAPGGHHGDLPPSLEVRFTGARQVQSRQDQGAIQFFPDGASSGGRIDLQVKDARWRVDVGWITGEVRSGPLRTPSP</sequence>
<evidence type="ECO:0000256" key="6">
    <source>
        <dbReference type="ARBA" id="ARBA00022692"/>
    </source>
</evidence>
<evidence type="ECO:0000256" key="10">
    <source>
        <dbReference type="ARBA" id="ARBA00030775"/>
    </source>
</evidence>
<dbReference type="Pfam" id="PF12019">
    <property type="entry name" value="GspH"/>
    <property type="match status" value="1"/>
</dbReference>
<protein>
    <recommendedName>
        <fullName evidence="2">Type II secretion system protein H</fullName>
    </recommendedName>
    <alternativeName>
        <fullName evidence="10">General secretion pathway protein H</fullName>
    </alternativeName>
</protein>
<accession>A0A098PVS4</accession>
<keyword evidence="6" id="KW-0812">Transmembrane</keyword>
<keyword evidence="8" id="KW-0472">Membrane</keyword>
<dbReference type="GO" id="GO:0015627">
    <property type="term" value="C:type II protein secretion system complex"/>
    <property type="evidence" value="ECO:0007669"/>
    <property type="project" value="InterPro"/>
</dbReference>
<dbReference type="STRING" id="325777.GW15_0216175"/>
<evidence type="ECO:0000256" key="9">
    <source>
        <dbReference type="ARBA" id="ARBA00025772"/>
    </source>
</evidence>
<keyword evidence="5" id="KW-0997">Cell inner membrane</keyword>
<evidence type="ECO:0000313" key="11">
    <source>
        <dbReference type="EMBL" id="KGE51244.1"/>
    </source>
</evidence>
<name>A0A098PVS4_9XANT</name>
<comment type="similarity">
    <text evidence="9">Belongs to the GSP H family.</text>
</comment>
<dbReference type="SUPFAM" id="SSF54523">
    <property type="entry name" value="Pili subunits"/>
    <property type="match status" value="1"/>
</dbReference>
<keyword evidence="7" id="KW-1133">Transmembrane helix</keyword>
<dbReference type="HOGENOM" id="CLU_123291_2_0_6"/>
<evidence type="ECO:0000256" key="3">
    <source>
        <dbReference type="ARBA" id="ARBA00022475"/>
    </source>
</evidence>
<reference evidence="11 12" key="1">
    <citation type="submission" date="2014-09" db="EMBL/GenBank/DDBJ databases">
        <title>A draft genome sequence for Xanthomonas axonopodis pv. vasculorum NCPPB 900.</title>
        <authorList>
            <person name="Harrison J."/>
            <person name="Studholme D.J."/>
        </authorList>
    </citation>
    <scope>NUCLEOTIDE SEQUENCE [LARGE SCALE GENOMIC DNA]</scope>
    <source>
        <strain evidence="11 12">NCPPB 900</strain>
    </source>
</reference>
<comment type="caution">
    <text evidence="11">The sequence shown here is derived from an EMBL/GenBank/DDBJ whole genome shotgun (WGS) entry which is preliminary data.</text>
</comment>
<evidence type="ECO:0000256" key="5">
    <source>
        <dbReference type="ARBA" id="ARBA00022519"/>
    </source>
</evidence>
<evidence type="ECO:0000313" key="12">
    <source>
        <dbReference type="Proteomes" id="UP000028012"/>
    </source>
</evidence>
<evidence type="ECO:0000256" key="7">
    <source>
        <dbReference type="ARBA" id="ARBA00022989"/>
    </source>
</evidence>
<proteinExistence type="inferred from homology"/>
<keyword evidence="3" id="KW-1003">Cell membrane</keyword>
<dbReference type="GeneID" id="58001773"/>
<dbReference type="GO" id="GO:0015628">
    <property type="term" value="P:protein secretion by the type II secretion system"/>
    <property type="evidence" value="ECO:0007669"/>
    <property type="project" value="InterPro"/>
</dbReference>
<dbReference type="Proteomes" id="UP000028012">
    <property type="component" value="Unassembled WGS sequence"/>
</dbReference>
<dbReference type="EMBL" id="JPHD02000109">
    <property type="protein sequence ID" value="KGE51244.1"/>
    <property type="molecule type" value="Genomic_DNA"/>
</dbReference>
<organism evidence="11 12">
    <name type="scientific">Xanthomonas axonopodis pv. vasculorum</name>
    <dbReference type="NCBI Taxonomy" id="325777"/>
    <lineage>
        <taxon>Bacteria</taxon>
        <taxon>Pseudomonadati</taxon>
        <taxon>Pseudomonadota</taxon>
        <taxon>Gammaproteobacteria</taxon>
        <taxon>Lysobacterales</taxon>
        <taxon>Lysobacteraceae</taxon>
        <taxon>Xanthomonas</taxon>
    </lineage>
</organism>
<dbReference type="eggNOG" id="COG4970">
    <property type="taxonomic scope" value="Bacteria"/>
</dbReference>
<dbReference type="RefSeq" id="WP_042823686.1">
    <property type="nucleotide sequence ID" value="NZ_CP053649.1"/>
</dbReference>
<dbReference type="GO" id="GO:0005886">
    <property type="term" value="C:plasma membrane"/>
    <property type="evidence" value="ECO:0007669"/>
    <property type="project" value="UniProtKB-SubCell"/>
</dbReference>
<evidence type="ECO:0000256" key="1">
    <source>
        <dbReference type="ARBA" id="ARBA00004377"/>
    </source>
</evidence>
<dbReference type="NCBIfam" id="NF047827">
    <property type="entry name" value="T3SSXpsH"/>
    <property type="match status" value="1"/>
</dbReference>